<proteinExistence type="predicted"/>
<protein>
    <recommendedName>
        <fullName evidence="4">Carboxypeptidase-like regulatory domain-containing protein</fullName>
    </recommendedName>
</protein>
<dbReference type="RefSeq" id="WP_265724424.1">
    <property type="nucleotide sequence ID" value="NZ_JAOSLC020000004.1"/>
</dbReference>
<feature type="chain" id="PRO_5046508136" description="Carboxypeptidase-like regulatory domain-containing protein" evidence="1">
    <location>
        <begin position="19"/>
        <end position="256"/>
    </location>
</feature>
<organism evidence="2 3">
    <name type="scientific">Polaribacter ponticola</name>
    <dbReference type="NCBI Taxonomy" id="2978475"/>
    <lineage>
        <taxon>Bacteria</taxon>
        <taxon>Pseudomonadati</taxon>
        <taxon>Bacteroidota</taxon>
        <taxon>Flavobacteriia</taxon>
        <taxon>Flavobacteriales</taxon>
        <taxon>Flavobacteriaceae</taxon>
    </lineage>
</organism>
<dbReference type="Proteomes" id="UP001151478">
    <property type="component" value="Unassembled WGS sequence"/>
</dbReference>
<name>A0ABT5SCS1_9FLAO</name>
<evidence type="ECO:0000256" key="1">
    <source>
        <dbReference type="SAM" id="SignalP"/>
    </source>
</evidence>
<comment type="caution">
    <text evidence="2">The sequence shown here is derived from an EMBL/GenBank/DDBJ whole genome shotgun (WGS) entry which is preliminary data.</text>
</comment>
<dbReference type="Pfam" id="PF13715">
    <property type="entry name" value="CarbopepD_reg_2"/>
    <property type="match status" value="1"/>
</dbReference>
<keyword evidence="3" id="KW-1185">Reference proteome</keyword>
<accession>A0ABT5SCS1</accession>
<keyword evidence="1" id="KW-0732">Signal</keyword>
<dbReference type="EMBL" id="JAOSLC020000004">
    <property type="protein sequence ID" value="MDD7915926.1"/>
    <property type="molecule type" value="Genomic_DNA"/>
</dbReference>
<evidence type="ECO:0000313" key="3">
    <source>
        <dbReference type="Proteomes" id="UP001151478"/>
    </source>
</evidence>
<reference evidence="2" key="1">
    <citation type="submission" date="2023-02" db="EMBL/GenBank/DDBJ databases">
        <title>Polaribacter ponticola sp. nov., isolated from seawater.</title>
        <authorList>
            <person name="Baek J.H."/>
            <person name="Kim J.M."/>
            <person name="Choi D.G."/>
            <person name="Jeon C.O."/>
        </authorList>
    </citation>
    <scope>NUCLEOTIDE SEQUENCE</scope>
    <source>
        <strain evidence="2">MSW5</strain>
    </source>
</reference>
<sequence>MKKQLVNCLLLFISATYAQVEKTITGKVVFDNIAVSDVHIVNKNTNIGTITNKNGVFDISASLGDTLHFTHINLEEKLVAITKKIITKNSLEITLVEKTYALDEIVIGKPRSIFYVDPELMPPSTVNAATLKLPYVNTIPKQNTSIVKLRSGGVVSLDNLINSLNGNKKRIKELKKAKLEDSSLNKIRKHFTDDFFITDLKINKENINPFLNYCFKKNIVSYFNRNENIRLTKILIDESKKFPQKIKTDSVLISIK</sequence>
<gene>
    <name evidence="2" type="ORF">N5A56_016530</name>
</gene>
<evidence type="ECO:0008006" key="4">
    <source>
        <dbReference type="Google" id="ProtNLM"/>
    </source>
</evidence>
<evidence type="ECO:0000313" key="2">
    <source>
        <dbReference type="EMBL" id="MDD7915926.1"/>
    </source>
</evidence>
<dbReference type="InterPro" id="IPR008969">
    <property type="entry name" value="CarboxyPept-like_regulatory"/>
</dbReference>
<dbReference type="SUPFAM" id="SSF49464">
    <property type="entry name" value="Carboxypeptidase regulatory domain-like"/>
    <property type="match status" value="1"/>
</dbReference>
<feature type="signal peptide" evidence="1">
    <location>
        <begin position="1"/>
        <end position="18"/>
    </location>
</feature>